<sequence>MVSRREARLIAELSAWSKKISGPLTQDQNQLDVAGRRMLRIREEVARIRSAQGRPHFDGEAIEFGR</sequence>
<gene>
    <name evidence="1" type="ORF">UFOVP1244_80</name>
</gene>
<proteinExistence type="predicted"/>
<dbReference type="EMBL" id="LR797181">
    <property type="protein sequence ID" value="CAB4192753.1"/>
    <property type="molecule type" value="Genomic_DNA"/>
</dbReference>
<name>A0A6J5R784_9CAUD</name>
<reference evidence="1" key="1">
    <citation type="submission" date="2020-05" db="EMBL/GenBank/DDBJ databases">
        <authorList>
            <person name="Chiriac C."/>
            <person name="Salcher M."/>
            <person name="Ghai R."/>
            <person name="Kavagutti S V."/>
        </authorList>
    </citation>
    <scope>NUCLEOTIDE SEQUENCE</scope>
</reference>
<protein>
    <submittedName>
        <fullName evidence="1">Uncharacterized protein</fullName>
    </submittedName>
</protein>
<organism evidence="1">
    <name type="scientific">uncultured Caudovirales phage</name>
    <dbReference type="NCBI Taxonomy" id="2100421"/>
    <lineage>
        <taxon>Viruses</taxon>
        <taxon>Duplodnaviria</taxon>
        <taxon>Heunggongvirae</taxon>
        <taxon>Uroviricota</taxon>
        <taxon>Caudoviricetes</taxon>
        <taxon>Peduoviridae</taxon>
        <taxon>Maltschvirus</taxon>
        <taxon>Maltschvirus maltsch</taxon>
    </lineage>
</organism>
<accession>A0A6J5R784</accession>
<evidence type="ECO:0000313" key="1">
    <source>
        <dbReference type="EMBL" id="CAB4192753.1"/>
    </source>
</evidence>